<evidence type="ECO:0000256" key="1">
    <source>
        <dbReference type="ARBA" id="ARBA00022670"/>
    </source>
</evidence>
<comment type="caution">
    <text evidence="8">The sequence shown here is derived from an EMBL/GenBank/DDBJ whole genome shotgun (WGS) entry which is preliminary data.</text>
</comment>
<dbReference type="EMBL" id="JBBJCI010000348">
    <property type="protein sequence ID" value="KAK7234062.1"/>
    <property type="molecule type" value="Genomic_DNA"/>
</dbReference>
<evidence type="ECO:0000256" key="2">
    <source>
        <dbReference type="ARBA" id="ARBA00022723"/>
    </source>
</evidence>
<evidence type="ECO:0000313" key="8">
    <source>
        <dbReference type="EMBL" id="KAK7234062.1"/>
    </source>
</evidence>
<protein>
    <submittedName>
        <fullName evidence="8">Peptidase</fullName>
    </submittedName>
</protein>
<keyword evidence="5 6" id="KW-0482">Metalloprotease</keyword>
<dbReference type="InterPro" id="IPR001567">
    <property type="entry name" value="Pept_M3A_M3B_dom"/>
</dbReference>
<comment type="similarity">
    <text evidence="6">Belongs to the peptidase M3 family.</text>
</comment>
<dbReference type="PANTHER" id="PTHR11804:SF84">
    <property type="entry name" value="SACCHAROLYSIN"/>
    <property type="match status" value="1"/>
</dbReference>
<evidence type="ECO:0000256" key="3">
    <source>
        <dbReference type="ARBA" id="ARBA00022801"/>
    </source>
</evidence>
<comment type="cofactor">
    <cofactor evidence="6">
        <name>Zn(2+)</name>
        <dbReference type="ChEBI" id="CHEBI:29105"/>
    </cofactor>
    <text evidence="6">Binds 1 zinc ion.</text>
</comment>
<evidence type="ECO:0000256" key="6">
    <source>
        <dbReference type="RuleBase" id="RU003435"/>
    </source>
</evidence>
<dbReference type="Pfam" id="PF01432">
    <property type="entry name" value="Peptidase_M3"/>
    <property type="match status" value="1"/>
</dbReference>
<evidence type="ECO:0000256" key="4">
    <source>
        <dbReference type="ARBA" id="ARBA00022833"/>
    </source>
</evidence>
<organism evidence="8 9">
    <name type="scientific">Aureococcus anophagefferens</name>
    <name type="common">Harmful bloom alga</name>
    <dbReference type="NCBI Taxonomy" id="44056"/>
    <lineage>
        <taxon>Eukaryota</taxon>
        <taxon>Sar</taxon>
        <taxon>Stramenopiles</taxon>
        <taxon>Ochrophyta</taxon>
        <taxon>Pelagophyceae</taxon>
        <taxon>Pelagomonadales</taxon>
        <taxon>Pelagomonadaceae</taxon>
        <taxon>Aureococcus</taxon>
    </lineage>
</organism>
<name>A0ABR1FNC0_AURAN</name>
<accession>A0ABR1FNC0</accession>
<reference evidence="8 9" key="1">
    <citation type="submission" date="2024-03" db="EMBL/GenBank/DDBJ databases">
        <title>Aureococcus anophagefferens CCMP1851 and Kratosvirus quantuckense: Draft genome of a second virus-susceptible host strain in the model system.</title>
        <authorList>
            <person name="Chase E."/>
            <person name="Truchon A.R."/>
            <person name="Schepens W."/>
            <person name="Wilhelm S.W."/>
        </authorList>
    </citation>
    <scope>NUCLEOTIDE SEQUENCE [LARGE SCALE GENOMIC DNA]</scope>
    <source>
        <strain evidence="8 9">CCMP1851</strain>
    </source>
</reference>
<dbReference type="Proteomes" id="UP001363151">
    <property type="component" value="Unassembled WGS sequence"/>
</dbReference>
<sequence length="656" mass="71348">MMRNLFLLPAAVAFKRGARVLPRVRGGALSSTATAQHFIDDVNAQYEALHTDFEAQFWGTKMALSTDHEPLSGPKRAYSVAELTKTKQAMEAFLGDEAKLETARALLAATDDAEEKKTLELMTRAFGCYIMESEEAKALRASATETEGALESARNSMTLGATFDGAFEELSSVALRSRMRVDGDETARKACYDGLRSIGSFVVEHGFVELVKKRNAMAKALGYVDYYDYKVTQAEGFGKAQLFGMLDELERASRPIMEAARETLAADKGADALEPWNRGFAMAGDITRKLDPYFPFEKAVEVWGRSFAAMKITYKGASMDLDLLDRKGKYSNGFCHWPQPAWRRSDGSWQPAVTHFTSLADPSAVGSGMTGLVTLMHEAGHAAHFANTDVRSPLFSQERAPTSVPYAELQSMFLDSLVGDAAWRGTYAKSRGGDVVPWALLEEDLTATHPYKVLALRSMLSVPYFEKALYEMADEDLTAASVAALADAVEEDIEGGLGPRPLLSVPHLLSDEASCYYHGYVLAEMAVHQTRAFVEKRDGFLVDNPKIGPTLTDAFWRPGNTEPFLDLVEQCTGAPLSGDAWVAALGVPLDELLASEKAAYDAAVAAASAASTDVDLDMRVRIVDGDAVLADTAGSSFLEACAAFESYVTEKYPAPK</sequence>
<evidence type="ECO:0000259" key="7">
    <source>
        <dbReference type="Pfam" id="PF01432"/>
    </source>
</evidence>
<keyword evidence="9" id="KW-1185">Reference proteome</keyword>
<keyword evidence="2 6" id="KW-0479">Metal-binding</keyword>
<proteinExistence type="inferred from homology"/>
<feature type="domain" description="Peptidase M3A/M3B catalytic" evidence="7">
    <location>
        <begin position="184"/>
        <end position="586"/>
    </location>
</feature>
<dbReference type="SUPFAM" id="SSF55486">
    <property type="entry name" value="Metalloproteases ('zincins'), catalytic domain"/>
    <property type="match status" value="1"/>
</dbReference>
<evidence type="ECO:0000256" key="5">
    <source>
        <dbReference type="ARBA" id="ARBA00023049"/>
    </source>
</evidence>
<dbReference type="InterPro" id="IPR045090">
    <property type="entry name" value="Pept_M3A_M3B"/>
</dbReference>
<dbReference type="Gene3D" id="1.10.1370.30">
    <property type="match status" value="2"/>
</dbReference>
<keyword evidence="4 6" id="KW-0862">Zinc</keyword>
<gene>
    <name evidence="8" type="ORF">SO694_00146011</name>
</gene>
<keyword evidence="3 6" id="KW-0378">Hydrolase</keyword>
<dbReference type="PANTHER" id="PTHR11804">
    <property type="entry name" value="PROTEASE M3 THIMET OLIGOPEPTIDASE-RELATED"/>
    <property type="match status" value="1"/>
</dbReference>
<keyword evidence="1 6" id="KW-0645">Protease</keyword>
<evidence type="ECO:0000313" key="9">
    <source>
        <dbReference type="Proteomes" id="UP001363151"/>
    </source>
</evidence>